<feature type="region of interest" description="Disordered" evidence="3">
    <location>
        <begin position="1936"/>
        <end position="1960"/>
    </location>
</feature>
<evidence type="ECO:0000256" key="3">
    <source>
        <dbReference type="SAM" id="MobiDB-lite"/>
    </source>
</evidence>
<dbReference type="PANTHER" id="PTHR11439:SF495">
    <property type="entry name" value="REVERSE TRANSCRIPTASE, RNA-DEPENDENT DNA POLYMERASE-RELATED"/>
    <property type="match status" value="1"/>
</dbReference>
<dbReference type="PANTHER" id="PTHR11439">
    <property type="entry name" value="GAG-POL-RELATED RETROTRANSPOSON"/>
    <property type="match status" value="1"/>
</dbReference>
<comment type="caution">
    <text evidence="8">The sequence shown here is derived from an EMBL/GenBank/DDBJ whole genome shotgun (WGS) entry which is preliminary data.</text>
</comment>
<feature type="compositionally biased region" description="Polar residues" evidence="3">
    <location>
        <begin position="781"/>
        <end position="793"/>
    </location>
</feature>
<feature type="domain" description="Retroviral polymerase SH3-like" evidence="7">
    <location>
        <begin position="1888"/>
        <end position="1933"/>
    </location>
</feature>
<dbReference type="InterPro" id="IPR054722">
    <property type="entry name" value="PolX-like_BBD"/>
</dbReference>
<dbReference type="Pfam" id="PF25597">
    <property type="entry name" value="SH3_retrovirus"/>
    <property type="match status" value="2"/>
</dbReference>
<keyword evidence="1" id="KW-0378">Hydrolase</keyword>
<evidence type="ECO:0000259" key="5">
    <source>
        <dbReference type="Pfam" id="PF13976"/>
    </source>
</evidence>
<dbReference type="InterPro" id="IPR013103">
    <property type="entry name" value="RVT_2"/>
</dbReference>
<dbReference type="InterPro" id="IPR025724">
    <property type="entry name" value="GAG-pre-integrase_dom"/>
</dbReference>
<dbReference type="InterPro" id="IPR043502">
    <property type="entry name" value="DNA/RNA_pol_sf"/>
</dbReference>
<feature type="compositionally biased region" description="Basic and acidic residues" evidence="3">
    <location>
        <begin position="1944"/>
        <end position="1957"/>
    </location>
</feature>
<evidence type="ECO:0000259" key="7">
    <source>
        <dbReference type="Pfam" id="PF25597"/>
    </source>
</evidence>
<feature type="region of interest" description="Disordered" evidence="3">
    <location>
        <begin position="1550"/>
        <end position="1569"/>
    </location>
</feature>
<name>A0A6L2KEI5_TANCI</name>
<organism evidence="8">
    <name type="scientific">Tanacetum cinerariifolium</name>
    <name type="common">Dalmatian daisy</name>
    <name type="synonym">Chrysanthemum cinerariifolium</name>
    <dbReference type="NCBI Taxonomy" id="118510"/>
    <lineage>
        <taxon>Eukaryota</taxon>
        <taxon>Viridiplantae</taxon>
        <taxon>Streptophyta</taxon>
        <taxon>Embryophyta</taxon>
        <taxon>Tracheophyta</taxon>
        <taxon>Spermatophyta</taxon>
        <taxon>Magnoliopsida</taxon>
        <taxon>eudicotyledons</taxon>
        <taxon>Gunneridae</taxon>
        <taxon>Pentapetalae</taxon>
        <taxon>asterids</taxon>
        <taxon>campanulids</taxon>
        <taxon>Asterales</taxon>
        <taxon>Asteraceae</taxon>
        <taxon>Asteroideae</taxon>
        <taxon>Anthemideae</taxon>
        <taxon>Anthemidinae</taxon>
        <taxon>Tanacetum</taxon>
    </lineage>
</organism>
<dbReference type="InterPro" id="IPR021109">
    <property type="entry name" value="Peptidase_aspartic_dom_sf"/>
</dbReference>
<dbReference type="SUPFAM" id="SSF53098">
    <property type="entry name" value="Ribonuclease H-like"/>
    <property type="match status" value="1"/>
</dbReference>
<dbReference type="InterPro" id="IPR036397">
    <property type="entry name" value="RNaseH_sf"/>
</dbReference>
<proteinExistence type="predicted"/>
<feature type="compositionally biased region" description="Basic and acidic residues" evidence="3">
    <location>
        <begin position="1505"/>
        <end position="1515"/>
    </location>
</feature>
<dbReference type="Gene3D" id="2.40.70.10">
    <property type="entry name" value="Acid Proteases"/>
    <property type="match status" value="1"/>
</dbReference>
<keyword evidence="2" id="KW-0175">Coiled coil</keyword>
<reference evidence="8" key="1">
    <citation type="journal article" date="2019" name="Sci. Rep.">
        <title>Draft genome of Tanacetum cinerariifolium, the natural source of mosquito coil.</title>
        <authorList>
            <person name="Yamashiro T."/>
            <person name="Shiraishi A."/>
            <person name="Satake H."/>
            <person name="Nakayama K."/>
        </authorList>
    </citation>
    <scope>NUCLEOTIDE SEQUENCE</scope>
</reference>
<dbReference type="InterPro" id="IPR012337">
    <property type="entry name" value="RNaseH-like_sf"/>
</dbReference>
<dbReference type="Pfam" id="PF13976">
    <property type="entry name" value="gag_pre-integrs"/>
    <property type="match status" value="1"/>
</dbReference>
<dbReference type="InterPro" id="IPR057670">
    <property type="entry name" value="SH3_retrovirus"/>
</dbReference>
<evidence type="ECO:0000259" key="6">
    <source>
        <dbReference type="Pfam" id="PF22936"/>
    </source>
</evidence>
<protein>
    <submittedName>
        <fullName evidence="8">Ribonuclease H-like domain-containing protein</fullName>
    </submittedName>
</protein>
<dbReference type="Pfam" id="PF07727">
    <property type="entry name" value="RVT_2"/>
    <property type="match status" value="1"/>
</dbReference>
<dbReference type="SUPFAM" id="SSF56672">
    <property type="entry name" value="DNA/RNA polymerases"/>
    <property type="match status" value="1"/>
</dbReference>
<sequence>MIPEPGDTNRQVPVNETFHVQTDDELIEKELKQIEADDQAIQTSLLGLPEDIYAAVDSCETAQEIWLRVQQMMKGFDIGIQEKNAKLFNELESNLKFLNNLQPEWSRHVTIVHQTKDLHTADYTQLYDFLKYNQKEIDKLKAERLAKTQDPIALMANSNNPYALPSSHQDQSSFNQNYMQQPMPNPEDIIDPTTALNMALALMAKAFKLNYSTPTNNNQRISLNLRNKQIAQPVAQNAIQNLRIQNVGNQNGLIGVSGNANQNGNCNLVAARAEGNASGNNGNQISCYNYRGVCQFARNCTVRPRRRDAAYLQTQLLIAQKEEVGIQLQAEKFDLIAAAAELDEIEEVNANCILMANLQQASTSGTQTDKAPVYDSDGSAEVHNYKDCYDNDIFNMFTHEEQYTELLEPIFESYQVPQNDNDVIFAVTSVEQSGGTVEQHPANVEETRVLYDLLYHNLAIEFEKVNTVNRKLKETNAKLTTELARFKIKKSVLKEAAKFGGDFKSLAKEADESLAKHKVLELEIKRFLRAVVNQDIMSIVQKTSVVDASNLQTELERTKERFENCIIKKENEYAKLWNDWYKNCAECKFDKISYDKAYKDMQHKIERLQAQLGDLKGKSKDTSCVSDTLNPLSRKLKNKNVELEFQVLNYAKENAHLKTTYKNLFDSISVSRTQTKTIIASFQNKLQNTIYENAKLRAQLFKKVGEIHALSKPVTSNLIPTPQESKVVKNDKVIAPGMFKINPFKTSREEKHVPNNVRASARIKPITVSQPPVFTKKDVNSDSNGLSSTGIDNTKTRRPQPRSNTKNERVPYASKSSRSKNKGVEKFMGKVCFRNDHVAAILGFGDLQWGNILITRVYFVEGLGHNLFSVGQFCDSDLEVAFRRNTCFVRNLDEVDLLKGNHTTNLYSINLHDMASASLICLMDRASSTKSWLCPQRLSHLNFNTINDLTKNDLVSGLPKFNIIRNIFVLHVSKEKAKGHLIHPNQFQIQGRAIATACFTQNRSIIHCRFNKTSYELINGRKLDISFLHVFEALCYPKNDHEDIGKLGAKGDIGFFIGYSADSCAYRVYNRRTKKVMKTMNVSFDELSAMAFEQRSLKLGLQSMTSGQISSGLDLTYASSTITTQQLTEGTIDPTLFIRRFHDDILVVQVYVDDIIFGSTHPSMIGALTYLTSSRPNIVHATCLCARYQAKLTEKHLKEVKGIFCYLWGTVNTGLWYSKDSGFKLTGFSDADYAGCKDTFKSTFGGAQFLGEKLVSWSLKKQYCMALSTVEAEYVSLSACCAQVLWMQTQLTDYGFHFNKIPIYCYSKSAIAISCNPTDYQLADLFTKALPADQFNYLVRRLELSAVKQKLMLLDSAADGTLMLLSQVKTVNDNQSTSSQLDNEDLKQIDINDLKEMDLRWQMAMLTMRARRECRSPKNSKRIGVVEPQRRNVRVETSTSNALVSQVDGTGSYDWSYQVEEEPINYALVAFSNSSFDNKLSPTKPEQDLSHTTRSSTPIIEDWVSDSKDESETKDLQPVSAAVPKIMMTRPRLAHPIVTKSKSPIIRHITRSPSPKTSNSPPRVTAAQAPVDKRVIDSGCSRHMTGNMSYLSDFEELNGGYIAFEGNPKGGKISGKGMIKTCKLDFEDVYFVKELKFNLFSVSQMCEKKNSVLFTDTECLVLSSDFKLPDESQVLLRVPRENNMYNVNLKNIVPSGDLTCLFSKETIDESNLCHRRLGHINFKTINKLVRGNLVRGLPTKIFENENTCVACKKGKQHRASCKTKPISSVDQPLFRLHMDLFGPTFVKSLNKKSYCLVVTDDYNRFTWVFFLATKDETRPILKTFIIGLENQLSLKAGAVNTACYVQNRVLVTKPHNKTHYELLHGRTPSIAFMIPFGYPVTILNNLDSLGKFEGNVDKEFLVGYSVNSKAFRVFNSRTRIVQETLHVNFLENRPNVAGSGPTWKQDDKTKKEAKGKSPVESVTGYRDLNAEFKDCTDNSSNEVNAASSIVPTVGQNSLNSTNTFSAAGPLNVVVYPTYGKSSFIDASQHTDDPDMPELEDITYFDDENVVGAEADFNNLETSLTSALLYETIEEEVYVCQPPGFEDLDHPDKVYKVVKALYGLHQAPRAWYETLATYLLENSFQRSIIDQTLFIKKQRGDILLVQIYVDDIIFGKEKKDGIFISQDKHVAEILRKFGLTEGESASTPINTEKTLLKDSDGEDVDVHTYRLISWQCKKQTVVATSSTEAEYVAAASCAQVLWIQNQLLDYRHKLLLYSLTNWCSSLSAVSLVRNVDITSKFYMYPHFIQLLIRQQIGKGFLGVETPLFEGMIVGQVIEEGGTEEEHVEADTAAQGDDTTAHGDDAQEPTIPSSTPQLHHHNHLKIFHQHPRRVEHLEYDKVAQALEIKKLKRRVKKLEKGNRGRIIDKMDKDDDVALMDDKEEDKKEEDAKEDKPAEVHKVVDVVTTGKLTTEVVTASSIIVSASSIIVSATEPQVPSATITAAPVRVAAASTRRRKGVVIRDLEEESTKYSVIPTDTKSKDKGKGIMVEEPKPLKKKQQVEMDEEYGSKLHAELNKDIDWDVAIDHVKQNAKKDPATKEQMEEEKSRALQSINETPAQKAAKRRKLNKEVEDLKRHLEIVPDEDDDIYTEATLLARKVPVVDYEIINLNNKPYYKIIRANGTHQMYISFLTLLKNFDREDLEALWNLVKERFSTSKPKNFSDDFLLNTLGVMFEKPDGQAQVWKNQSAAKQKLMLLDSAAEGALMLLSEVKIVNDNDSNSSSSSEIAKLTHALNQQTGAVTTAMTAILKQFQATPPPASVKAVEEICVTCGGAHSYYQCLVADGNTFLEFWDNFQGYVSAAAINYNYVNSGYRPPGVANQIRPPGDFNGPKTRDPLHPNIPYPLRMHKQKQQDKDEIQVHKCWKMFKKLHINITLADALILILKYQKMLKALLSDKEKLLELANIPLNKNCSAVILKKLPKKLRDPGKFLILCGFSELKCKALADLGASINLMPLYVWKRLGLPELISTCMNLELANRAICTPAGIARDVFVPVGKFTFPADFVIVNYESDPRMILRDGDERLTLNMRHDTSSYSNQPQKESSNMINVFNDSCEDYLEDLFATNHLSGNPTFSSHTDLTSPEVKDDNFDPEGDTVLIEKLINLDSTKDLCNAPLRKEDQQLIRGCLFWCCRGRQQRKECLFDAAEKISNLSYFSCGFYNLPPPHNINPLSGSTTSSSPNHLLEEFADEVAFITFPLGNDDLSFDIESDLREIEYLLNHDPIKEMDFIIKDSIDESNLADPNVNLFDTITRDVHR</sequence>
<evidence type="ECO:0000313" key="8">
    <source>
        <dbReference type="EMBL" id="GEU47170.1"/>
    </source>
</evidence>
<dbReference type="CDD" id="cd00303">
    <property type="entry name" value="retropepsin_like"/>
    <property type="match status" value="1"/>
</dbReference>
<feature type="region of interest" description="Disordered" evidence="3">
    <location>
        <begin position="772"/>
        <end position="821"/>
    </location>
</feature>
<dbReference type="Gene3D" id="3.30.420.10">
    <property type="entry name" value="Ribonuclease H-like superfamily/Ribonuclease H"/>
    <property type="match status" value="1"/>
</dbReference>
<gene>
    <name evidence="8" type="ORF">Tci_019148</name>
</gene>
<dbReference type="EMBL" id="BKCJ010002231">
    <property type="protein sequence ID" value="GEU47170.1"/>
    <property type="molecule type" value="Genomic_DNA"/>
</dbReference>
<dbReference type="GO" id="GO:0003676">
    <property type="term" value="F:nucleic acid binding"/>
    <property type="evidence" value="ECO:0007669"/>
    <property type="project" value="InterPro"/>
</dbReference>
<evidence type="ECO:0000259" key="4">
    <source>
        <dbReference type="Pfam" id="PF07727"/>
    </source>
</evidence>
<accession>A0A6L2KEI5</accession>
<feature type="domain" description="Retroviral polymerase SH3-like" evidence="7">
    <location>
        <begin position="1034"/>
        <end position="1089"/>
    </location>
</feature>
<keyword evidence="1" id="KW-0064">Aspartyl protease</keyword>
<dbReference type="CDD" id="cd09272">
    <property type="entry name" value="RNase_HI_RT_Ty1"/>
    <property type="match status" value="2"/>
</dbReference>
<evidence type="ECO:0000256" key="2">
    <source>
        <dbReference type="SAM" id="Coils"/>
    </source>
</evidence>
<feature type="domain" description="Reverse transcriptase Ty1/copia-type" evidence="4">
    <location>
        <begin position="2063"/>
        <end position="2153"/>
    </location>
</feature>
<feature type="domain" description="Retrovirus-related Pol polyprotein from transposon TNT 1-94-like beta-barrel" evidence="6">
    <location>
        <begin position="1575"/>
        <end position="1649"/>
    </location>
</feature>
<feature type="coiled-coil region" evidence="2">
    <location>
        <begin position="548"/>
        <end position="618"/>
    </location>
</feature>
<feature type="region of interest" description="Disordered" evidence="3">
    <location>
        <begin position="1479"/>
        <end position="1517"/>
    </location>
</feature>
<dbReference type="Pfam" id="PF22936">
    <property type="entry name" value="Pol_BBD"/>
    <property type="match status" value="1"/>
</dbReference>
<dbReference type="GO" id="GO:0004190">
    <property type="term" value="F:aspartic-type endopeptidase activity"/>
    <property type="evidence" value="ECO:0007669"/>
    <property type="project" value="UniProtKB-KW"/>
</dbReference>
<feature type="domain" description="GAG-pre-integrase" evidence="5">
    <location>
        <begin position="1684"/>
        <end position="1756"/>
    </location>
</feature>
<evidence type="ECO:0000256" key="1">
    <source>
        <dbReference type="ARBA" id="ARBA00022750"/>
    </source>
</evidence>
<feature type="region of interest" description="Disordered" evidence="3">
    <location>
        <begin position="2322"/>
        <end position="2351"/>
    </location>
</feature>
<feature type="compositionally biased region" description="Polar residues" evidence="3">
    <location>
        <begin position="1551"/>
        <end position="1562"/>
    </location>
</feature>
<keyword evidence="1" id="KW-0645">Protease</keyword>